<dbReference type="AlphaFoldDB" id="A0AA37U0N6"/>
<keyword evidence="3" id="KW-1185">Reference proteome</keyword>
<keyword evidence="1" id="KW-0732">Signal</keyword>
<gene>
    <name evidence="2" type="ORF">GCM10010873_38490</name>
</gene>
<dbReference type="Proteomes" id="UP001157355">
    <property type="component" value="Unassembled WGS sequence"/>
</dbReference>
<name>A0AA37U0N6_9RHOB</name>
<protein>
    <submittedName>
        <fullName evidence="2">Uncharacterized protein</fullName>
    </submittedName>
</protein>
<accession>A0AA37U0N6</accession>
<reference evidence="2 3" key="1">
    <citation type="journal article" date="2014" name="Int. J. Syst. Evol. Microbiol.">
        <title>Complete genome sequence of Corynebacterium casei LMG S-19264T (=DSM 44701T), isolated from a smear-ripened cheese.</title>
        <authorList>
            <consortium name="US DOE Joint Genome Institute (JGI-PGF)"/>
            <person name="Walter F."/>
            <person name="Albersmeier A."/>
            <person name="Kalinowski J."/>
            <person name="Ruckert C."/>
        </authorList>
    </citation>
    <scope>NUCLEOTIDE SEQUENCE [LARGE SCALE GENOMIC DNA]</scope>
    <source>
        <strain evidence="2 3">NBRC 111766</strain>
    </source>
</reference>
<feature type="chain" id="PRO_5041244475" evidence="1">
    <location>
        <begin position="22"/>
        <end position="140"/>
    </location>
</feature>
<evidence type="ECO:0000256" key="1">
    <source>
        <dbReference type="SAM" id="SignalP"/>
    </source>
</evidence>
<comment type="caution">
    <text evidence="2">The sequence shown here is derived from an EMBL/GenBank/DDBJ whole genome shotgun (WGS) entry which is preliminary data.</text>
</comment>
<feature type="signal peptide" evidence="1">
    <location>
        <begin position="1"/>
        <end position="21"/>
    </location>
</feature>
<sequence length="140" mass="15091">MRPSFSLTCLALLAIAAPLAAQTLTPPSPPMTGAAFEAYVSGKTLTYAMDGEVYGTEQYKPGRKVIWAFTEDECREGSWYENGPQICFVYEDPNDPQCWLFFMGARGMTAQFIGEGGSGDLSEVAQSQGPMPCMGPQVGV</sequence>
<evidence type="ECO:0000313" key="3">
    <source>
        <dbReference type="Proteomes" id="UP001157355"/>
    </source>
</evidence>
<proteinExistence type="predicted"/>
<organism evidence="2 3">
    <name type="scientific">Cypionkella aquatica</name>
    <dbReference type="NCBI Taxonomy" id="1756042"/>
    <lineage>
        <taxon>Bacteria</taxon>
        <taxon>Pseudomonadati</taxon>
        <taxon>Pseudomonadota</taxon>
        <taxon>Alphaproteobacteria</taxon>
        <taxon>Rhodobacterales</taxon>
        <taxon>Paracoccaceae</taxon>
        <taxon>Cypionkella</taxon>
    </lineage>
</organism>
<evidence type="ECO:0000313" key="2">
    <source>
        <dbReference type="EMBL" id="GLS88875.1"/>
    </source>
</evidence>
<dbReference type="RefSeq" id="WP_284326950.1">
    <property type="nucleotide sequence ID" value="NZ_BSPP01000021.1"/>
</dbReference>
<dbReference type="EMBL" id="BSPP01000021">
    <property type="protein sequence ID" value="GLS88875.1"/>
    <property type="molecule type" value="Genomic_DNA"/>
</dbReference>